<gene>
    <name evidence="2" type="ORF">HA332_07835</name>
</gene>
<protein>
    <submittedName>
        <fullName evidence="2">Uncharacterized protein</fullName>
    </submittedName>
</protein>
<reference evidence="2" key="1">
    <citation type="journal article" date="2020" name="bioRxiv">
        <title>A rank-normalized archaeal taxonomy based on genome phylogeny resolves widespread incomplete and uneven classifications.</title>
        <authorList>
            <person name="Rinke C."/>
            <person name="Chuvochina M."/>
            <person name="Mussig A.J."/>
            <person name="Chaumeil P.-A."/>
            <person name="Waite D.W."/>
            <person name="Whitman W.B."/>
            <person name="Parks D.H."/>
            <person name="Hugenholtz P."/>
        </authorList>
    </citation>
    <scope>NUCLEOTIDE SEQUENCE</scope>
    <source>
        <strain evidence="2">UBA8838</strain>
    </source>
</reference>
<evidence type="ECO:0000313" key="3">
    <source>
        <dbReference type="Proteomes" id="UP000646844"/>
    </source>
</evidence>
<dbReference type="EMBL" id="DUJO01000036">
    <property type="protein sequence ID" value="HII74271.1"/>
    <property type="molecule type" value="Genomic_DNA"/>
</dbReference>
<dbReference type="AlphaFoldDB" id="A0A832WVY4"/>
<evidence type="ECO:0000313" key="2">
    <source>
        <dbReference type="EMBL" id="HII74271.1"/>
    </source>
</evidence>
<comment type="caution">
    <text evidence="2">The sequence shown here is derived from an EMBL/GenBank/DDBJ whole genome shotgun (WGS) entry which is preliminary data.</text>
</comment>
<evidence type="ECO:0000256" key="1">
    <source>
        <dbReference type="SAM" id="Coils"/>
    </source>
</evidence>
<sequence>MALAIFNMIIEGEVNVKNFQKFFSNILIAAEILSQAPTEEPLKSLYEKYAEEVKGLEELKNKDDIFYFSYLAHRLFDDYLNNGKLKSSLEEVDKLKIDKTQLSREEKEVVKDDKKLESPIYWILKTHDLLGLLRKFNSVRDKEFESEYLGVKVYVTIRPNEEEIGLYDPLVFFTKSKPRLGIKFGEIAIDPYEIRILQMYEIREYFILSIVEKICGKFTLKTKTVPEITNVFTFKHTAFLIRALRYTHWALRTSKLTLSEAVNHLPFLMNSINRPKQFVNDVLKDCKRMQTEGIDWDYIKKEIENLGWYSIKLPNKPSRRESRNLNRLKDFYDLSEKLGNPIILLAYLLTSIIFVYEVNGYDYEQLFEI</sequence>
<accession>A0A832WVY4</accession>
<feature type="coiled-coil region" evidence="1">
    <location>
        <begin position="42"/>
        <end position="105"/>
    </location>
</feature>
<dbReference type="GeneID" id="1459818"/>
<dbReference type="RefSeq" id="WP_010979830.1">
    <property type="nucleotide sequence ID" value="NZ_BAABQO010000013.1"/>
</dbReference>
<name>A0A832WVY4_9CREN</name>
<keyword evidence="1" id="KW-0175">Coiled coil</keyword>
<dbReference type="OMA" id="FEAEYMG"/>
<proteinExistence type="predicted"/>
<organism evidence="2 3">
    <name type="scientific">Sulfurisphaera tokodaii</name>
    <dbReference type="NCBI Taxonomy" id="111955"/>
    <lineage>
        <taxon>Archaea</taxon>
        <taxon>Thermoproteota</taxon>
        <taxon>Thermoprotei</taxon>
        <taxon>Sulfolobales</taxon>
        <taxon>Sulfolobaceae</taxon>
        <taxon>Sulfurisphaera</taxon>
    </lineage>
</organism>
<dbReference type="Proteomes" id="UP000646844">
    <property type="component" value="Unassembled WGS sequence"/>
</dbReference>